<keyword evidence="8" id="KW-1133">Transmembrane helix</keyword>
<keyword evidence="4" id="KW-0479">Metal-binding</keyword>
<dbReference type="InterPro" id="IPR036396">
    <property type="entry name" value="Cyt_P450_sf"/>
</dbReference>
<dbReference type="InterPro" id="IPR001128">
    <property type="entry name" value="Cyt_P450"/>
</dbReference>
<evidence type="ECO:0000256" key="5">
    <source>
        <dbReference type="ARBA" id="ARBA00023002"/>
    </source>
</evidence>
<comment type="cofactor">
    <cofactor evidence="1">
        <name>heme</name>
        <dbReference type="ChEBI" id="CHEBI:30413"/>
    </cofactor>
</comment>
<evidence type="ECO:0000256" key="3">
    <source>
        <dbReference type="ARBA" id="ARBA00022617"/>
    </source>
</evidence>
<evidence type="ECO:0000256" key="6">
    <source>
        <dbReference type="ARBA" id="ARBA00023004"/>
    </source>
</evidence>
<gene>
    <name evidence="9" type="ORF">MMYC01_209374</name>
</gene>
<evidence type="ECO:0000256" key="4">
    <source>
        <dbReference type="ARBA" id="ARBA00022723"/>
    </source>
</evidence>
<dbReference type="GO" id="GO:0020037">
    <property type="term" value="F:heme binding"/>
    <property type="evidence" value="ECO:0007669"/>
    <property type="project" value="InterPro"/>
</dbReference>
<evidence type="ECO:0000256" key="7">
    <source>
        <dbReference type="ARBA" id="ARBA00023033"/>
    </source>
</evidence>
<dbReference type="Proteomes" id="UP000078237">
    <property type="component" value="Unassembled WGS sequence"/>
</dbReference>
<feature type="transmembrane region" description="Helical" evidence="8">
    <location>
        <begin position="12"/>
        <end position="35"/>
    </location>
</feature>
<reference evidence="9 10" key="1">
    <citation type="journal article" date="2016" name="Genome Announc.">
        <title>Genome Sequence of Madurella mycetomatis mm55, Isolated from a Human Mycetoma Case in Sudan.</title>
        <authorList>
            <person name="Smit S."/>
            <person name="Derks M.F."/>
            <person name="Bervoets S."/>
            <person name="Fahal A."/>
            <person name="van Leeuwen W."/>
            <person name="van Belkum A."/>
            <person name="van de Sande W.W."/>
        </authorList>
    </citation>
    <scope>NUCLEOTIDE SEQUENCE [LARGE SCALE GENOMIC DNA]</scope>
    <source>
        <strain evidence="10">mm55</strain>
    </source>
</reference>
<organism evidence="9 10">
    <name type="scientific">Madurella mycetomatis</name>
    <dbReference type="NCBI Taxonomy" id="100816"/>
    <lineage>
        <taxon>Eukaryota</taxon>
        <taxon>Fungi</taxon>
        <taxon>Dikarya</taxon>
        <taxon>Ascomycota</taxon>
        <taxon>Pezizomycotina</taxon>
        <taxon>Sordariomycetes</taxon>
        <taxon>Sordariomycetidae</taxon>
        <taxon>Sordariales</taxon>
        <taxon>Sordariales incertae sedis</taxon>
        <taxon>Madurella</taxon>
    </lineage>
</organism>
<proteinExistence type="inferred from homology"/>
<dbReference type="SUPFAM" id="SSF48264">
    <property type="entry name" value="Cytochrome P450"/>
    <property type="match status" value="1"/>
</dbReference>
<accession>A0A175VRZ4</accession>
<dbReference type="GO" id="GO:0004497">
    <property type="term" value="F:monooxygenase activity"/>
    <property type="evidence" value="ECO:0007669"/>
    <property type="project" value="UniProtKB-KW"/>
</dbReference>
<dbReference type="OrthoDB" id="3934656at2759"/>
<protein>
    <submittedName>
        <fullName evidence="9">Pisatin demethylase</fullName>
    </submittedName>
</protein>
<keyword evidence="6" id="KW-0408">Iron</keyword>
<dbReference type="Pfam" id="PF00067">
    <property type="entry name" value="p450"/>
    <property type="match status" value="1"/>
</dbReference>
<dbReference type="GO" id="GO:0032259">
    <property type="term" value="P:methylation"/>
    <property type="evidence" value="ECO:0007669"/>
    <property type="project" value="UniProtKB-KW"/>
</dbReference>
<dbReference type="VEuPathDB" id="FungiDB:MMYC01_209374"/>
<keyword evidence="8" id="KW-0472">Membrane</keyword>
<dbReference type="GO" id="GO:0008168">
    <property type="term" value="F:methyltransferase activity"/>
    <property type="evidence" value="ECO:0007669"/>
    <property type="project" value="UniProtKB-KW"/>
</dbReference>
<evidence type="ECO:0000313" key="10">
    <source>
        <dbReference type="Proteomes" id="UP000078237"/>
    </source>
</evidence>
<name>A0A175VRZ4_9PEZI</name>
<dbReference type="InterPro" id="IPR050121">
    <property type="entry name" value="Cytochrome_P450_monoxygenase"/>
</dbReference>
<dbReference type="AlphaFoldDB" id="A0A175VRZ4"/>
<dbReference type="EMBL" id="LCTW02000388">
    <property type="protein sequence ID" value="KXX74082.1"/>
    <property type="molecule type" value="Genomic_DNA"/>
</dbReference>
<evidence type="ECO:0000313" key="9">
    <source>
        <dbReference type="EMBL" id="KXX74082.1"/>
    </source>
</evidence>
<dbReference type="STRING" id="100816.A0A175VRZ4"/>
<dbReference type="GO" id="GO:0016705">
    <property type="term" value="F:oxidoreductase activity, acting on paired donors, with incorporation or reduction of molecular oxygen"/>
    <property type="evidence" value="ECO:0007669"/>
    <property type="project" value="InterPro"/>
</dbReference>
<keyword evidence="7" id="KW-0503">Monooxygenase</keyword>
<keyword evidence="10" id="KW-1185">Reference proteome</keyword>
<dbReference type="PANTHER" id="PTHR24305">
    <property type="entry name" value="CYTOCHROME P450"/>
    <property type="match status" value="1"/>
</dbReference>
<evidence type="ECO:0000256" key="8">
    <source>
        <dbReference type="SAM" id="Phobius"/>
    </source>
</evidence>
<dbReference type="Gene3D" id="1.10.630.10">
    <property type="entry name" value="Cytochrome P450"/>
    <property type="match status" value="1"/>
</dbReference>
<keyword evidence="5" id="KW-0560">Oxidoreductase</keyword>
<evidence type="ECO:0000256" key="1">
    <source>
        <dbReference type="ARBA" id="ARBA00001971"/>
    </source>
</evidence>
<keyword evidence="8" id="KW-0812">Transmembrane</keyword>
<comment type="similarity">
    <text evidence="2">Belongs to the cytochrome P450 family.</text>
</comment>
<dbReference type="GO" id="GO:0005506">
    <property type="term" value="F:iron ion binding"/>
    <property type="evidence" value="ECO:0007669"/>
    <property type="project" value="InterPro"/>
</dbReference>
<comment type="caution">
    <text evidence="9">The sequence shown here is derived from an EMBL/GenBank/DDBJ whole genome shotgun (WGS) entry which is preliminary data.</text>
</comment>
<evidence type="ECO:0000256" key="2">
    <source>
        <dbReference type="ARBA" id="ARBA00010617"/>
    </source>
</evidence>
<sequence>MQIIFSNSLAILPLWGWAAALFILWYVASAIATWYRLRHVPGPFLARFSHIWTAYYIVTGRIWSTYVNLNKYGPVVRVGPNYVVTSDPDVLRSIAAARSKYVRDEWYRGARFHPDYEHMGMIISNDEHDQAKAKTASAYSGRENGAGFESAIDEQVGRLKDLIKRKYLSVSEESPNQVDLSLLMRYFTLDVITRLGYGKPFGYLDGGNDVYGWIKETDQNSMMLSLVWGQPILRRLVYSKYGLALFGPKDTAEEGIGKVMGFDRGSVIKQLVGERFRSGAKHNDMIGGFISSGMSPQEVEGEAMLQLFAGSETTASALCAALMYLSATPHAYTRLKQEIRHAVSSGHVDAEKPITLEQAQKLPYLQAFNYGHYKVVPPGGDTFHGIYLPAGTAIGHNTLGMTRSEATFGKDTNVYRPERFFRTPYLSGLKLGEVEMDKDRIKAVDITFGGGRWMCSGKQVAIYELNKVIFEVSSLSFFSPEAMKLTNNIRCSGSLTCNL</sequence>
<keyword evidence="3" id="KW-0349">Heme</keyword>
<dbReference type="PANTHER" id="PTHR24305:SF77">
    <property type="entry name" value="CYTOCHROME P450 MONOOXYGENASE"/>
    <property type="match status" value="1"/>
</dbReference>